<dbReference type="AlphaFoldDB" id="A0A7T8GV32"/>
<accession>A0A7T8GV32</accession>
<feature type="region of interest" description="Disordered" evidence="1">
    <location>
        <begin position="20"/>
        <end position="44"/>
    </location>
</feature>
<protein>
    <submittedName>
        <fullName evidence="2">LOC100900085</fullName>
    </submittedName>
</protein>
<name>A0A7T8GV32_CALRO</name>
<dbReference type="OrthoDB" id="8195520at2759"/>
<organism evidence="2 3">
    <name type="scientific">Caligus rogercresseyi</name>
    <name type="common">Sea louse</name>
    <dbReference type="NCBI Taxonomy" id="217165"/>
    <lineage>
        <taxon>Eukaryota</taxon>
        <taxon>Metazoa</taxon>
        <taxon>Ecdysozoa</taxon>
        <taxon>Arthropoda</taxon>
        <taxon>Crustacea</taxon>
        <taxon>Multicrustacea</taxon>
        <taxon>Hexanauplia</taxon>
        <taxon>Copepoda</taxon>
        <taxon>Siphonostomatoida</taxon>
        <taxon>Caligidae</taxon>
        <taxon>Caligus</taxon>
    </lineage>
</organism>
<keyword evidence="3" id="KW-1185">Reference proteome</keyword>
<feature type="region of interest" description="Disordered" evidence="1">
    <location>
        <begin position="82"/>
        <end position="107"/>
    </location>
</feature>
<gene>
    <name evidence="2" type="ORF">FKW44_018888</name>
</gene>
<sequence length="107" mass="12133">PQHVQAWFSKLIMMIPSNHSAVSKKSLSQQHSSNPPHSRGMKQNAHHPLMCKQWWKVCFVYGDQRKYYRQLYGRRRSLTTLLGGSNSSTSSGPSAASTCRNHFLSGE</sequence>
<feature type="compositionally biased region" description="Polar residues" evidence="1">
    <location>
        <begin position="20"/>
        <end position="36"/>
    </location>
</feature>
<feature type="compositionally biased region" description="Low complexity" evidence="1">
    <location>
        <begin position="82"/>
        <end position="98"/>
    </location>
</feature>
<evidence type="ECO:0000313" key="2">
    <source>
        <dbReference type="EMBL" id="QQP38338.1"/>
    </source>
</evidence>
<proteinExistence type="predicted"/>
<feature type="non-terminal residue" evidence="2">
    <location>
        <position position="107"/>
    </location>
</feature>
<dbReference type="EMBL" id="CP045902">
    <property type="protein sequence ID" value="QQP38338.1"/>
    <property type="molecule type" value="Genomic_DNA"/>
</dbReference>
<dbReference type="Proteomes" id="UP000595437">
    <property type="component" value="Chromosome 13"/>
</dbReference>
<evidence type="ECO:0000256" key="1">
    <source>
        <dbReference type="SAM" id="MobiDB-lite"/>
    </source>
</evidence>
<feature type="non-terminal residue" evidence="2">
    <location>
        <position position="1"/>
    </location>
</feature>
<evidence type="ECO:0000313" key="3">
    <source>
        <dbReference type="Proteomes" id="UP000595437"/>
    </source>
</evidence>
<reference evidence="3" key="1">
    <citation type="submission" date="2021-01" db="EMBL/GenBank/DDBJ databases">
        <title>Caligus Genome Assembly.</title>
        <authorList>
            <person name="Gallardo-Escarate C."/>
        </authorList>
    </citation>
    <scope>NUCLEOTIDE SEQUENCE [LARGE SCALE GENOMIC DNA]</scope>
</reference>